<dbReference type="EMBL" id="SNYW01000007">
    <property type="protein sequence ID" value="TDQ83249.1"/>
    <property type="molecule type" value="Genomic_DNA"/>
</dbReference>
<evidence type="ECO:0000256" key="5">
    <source>
        <dbReference type="ARBA" id="ARBA00022723"/>
    </source>
</evidence>
<evidence type="ECO:0000259" key="8">
    <source>
        <dbReference type="PROSITE" id="PS51449"/>
    </source>
</evidence>
<dbReference type="InterPro" id="IPR005839">
    <property type="entry name" value="Methylthiotransferase"/>
</dbReference>
<evidence type="ECO:0000256" key="1">
    <source>
        <dbReference type="ARBA" id="ARBA00001966"/>
    </source>
</evidence>
<dbReference type="Gene3D" id="3.40.50.12160">
    <property type="entry name" value="Methylthiotransferase, N-terminal domain"/>
    <property type="match status" value="1"/>
</dbReference>
<dbReference type="Pfam" id="PF04055">
    <property type="entry name" value="Radical_SAM"/>
    <property type="match status" value="1"/>
</dbReference>
<keyword evidence="7" id="KW-0411">Iron-sulfur</keyword>
<dbReference type="PROSITE" id="PS51449">
    <property type="entry name" value="MTTASE_N"/>
    <property type="match status" value="1"/>
</dbReference>
<dbReference type="PANTHER" id="PTHR11918:SF45">
    <property type="entry name" value="THREONYLCARBAMOYLADENOSINE TRNA METHYLTHIOTRANSFERASE"/>
    <property type="match status" value="1"/>
</dbReference>
<accession>A0A4R6WTY8</accession>
<dbReference type="SFLD" id="SFLDS00029">
    <property type="entry name" value="Radical_SAM"/>
    <property type="match status" value="1"/>
</dbReference>
<dbReference type="SMART" id="SM00729">
    <property type="entry name" value="Elp3"/>
    <property type="match status" value="1"/>
</dbReference>
<dbReference type="InterPro" id="IPR007197">
    <property type="entry name" value="rSAM"/>
</dbReference>
<dbReference type="InterPro" id="IPR023404">
    <property type="entry name" value="rSAM_horseshoe"/>
</dbReference>
<sequence length="421" mass="45607">MADPQLVTFGCRLNAFESEVIRGHAGAAGLGEAIIINTCAVTSEAERQARQAIRRARRENPAARIIVTGCAAQIAPEKFAAMAEVDAVLGNEEKLKVESYAALARANDRHVAVADIMNVTETAPHLIAGFAERARAFVEIQQGCDHRCTFCIIPFGRGNSRSVPAGAIVEQIRGLVASGLKEVVLTGVDITSYGGDLPGRGGLGALVRRILTLVPELPRLRFSSLDVVEVDDELARLIAEEERLMPHLHLSLQAGDDMILKRMKRRHSRDDAIRFCAEMQARRPDIVFGADLIAGFPTESEAMFENSLRLVEECNLTFLHVFPYSSRAGTPAAKMPQVPGPVRKERAQRLRAAGLAAQNAYFARRVGQPACVLVERTEDAASFGHSEHFAPVALNFRAEPGSIVAARVQAATEQHLIAIAA</sequence>
<dbReference type="Proteomes" id="UP000295783">
    <property type="component" value="Unassembled WGS sequence"/>
</dbReference>
<dbReference type="GO" id="GO:0035598">
    <property type="term" value="F:tRNA (N(6)-L-threonylcarbamoyladenosine(37)-C(2))-methylthiotransferase activity"/>
    <property type="evidence" value="ECO:0007669"/>
    <property type="project" value="TreeGrafter"/>
</dbReference>
<dbReference type="AlphaFoldDB" id="A0A4R6WTY8"/>
<dbReference type="SUPFAM" id="SSF102114">
    <property type="entry name" value="Radical SAM enzymes"/>
    <property type="match status" value="1"/>
</dbReference>
<keyword evidence="3 10" id="KW-0808">Transferase</keyword>
<keyword evidence="11" id="KW-1185">Reference proteome</keyword>
<feature type="domain" description="MTTase N-terminal" evidence="8">
    <location>
        <begin position="2"/>
        <end position="106"/>
    </location>
</feature>
<dbReference type="CDD" id="cd01335">
    <property type="entry name" value="Radical_SAM"/>
    <property type="match status" value="1"/>
</dbReference>
<dbReference type="PROSITE" id="PS51918">
    <property type="entry name" value="RADICAL_SAM"/>
    <property type="match status" value="1"/>
</dbReference>
<evidence type="ECO:0000256" key="4">
    <source>
        <dbReference type="ARBA" id="ARBA00022691"/>
    </source>
</evidence>
<dbReference type="OrthoDB" id="9805215at2"/>
<keyword evidence="2" id="KW-0004">4Fe-4S</keyword>
<dbReference type="InterPro" id="IPR058240">
    <property type="entry name" value="rSAM_sf"/>
</dbReference>
<dbReference type="InterPro" id="IPR013848">
    <property type="entry name" value="Methylthiotransferase_N"/>
</dbReference>
<dbReference type="NCBIfam" id="TIGR00089">
    <property type="entry name" value="MiaB/RimO family radical SAM methylthiotransferase"/>
    <property type="match status" value="1"/>
</dbReference>
<dbReference type="Gene3D" id="3.80.30.20">
    <property type="entry name" value="tm_1862 like domain"/>
    <property type="match status" value="1"/>
</dbReference>
<evidence type="ECO:0000313" key="10">
    <source>
        <dbReference type="EMBL" id="TDQ83249.1"/>
    </source>
</evidence>
<evidence type="ECO:0000256" key="3">
    <source>
        <dbReference type="ARBA" id="ARBA00022679"/>
    </source>
</evidence>
<reference evidence="10 11" key="1">
    <citation type="submission" date="2019-03" db="EMBL/GenBank/DDBJ databases">
        <title>Genomic Encyclopedia of Type Strains, Phase III (KMG-III): the genomes of soil and plant-associated and newly described type strains.</title>
        <authorList>
            <person name="Whitman W."/>
        </authorList>
    </citation>
    <scope>NUCLEOTIDE SEQUENCE [LARGE SCALE GENOMIC DNA]</scope>
    <source>
        <strain evidence="10 11">CGMCC 1.7660</strain>
    </source>
</reference>
<dbReference type="NCBIfam" id="TIGR01579">
    <property type="entry name" value="MiaB-like-C"/>
    <property type="match status" value="1"/>
</dbReference>
<dbReference type="GO" id="GO:0046872">
    <property type="term" value="F:metal ion binding"/>
    <property type="evidence" value="ECO:0007669"/>
    <property type="project" value="UniProtKB-KW"/>
</dbReference>
<dbReference type="GO" id="GO:0051539">
    <property type="term" value="F:4 iron, 4 sulfur cluster binding"/>
    <property type="evidence" value="ECO:0007669"/>
    <property type="project" value="UniProtKB-KW"/>
</dbReference>
<keyword evidence="4" id="KW-0949">S-adenosyl-L-methionine</keyword>
<comment type="cofactor">
    <cofactor evidence="1">
        <name>[4Fe-4S] cluster</name>
        <dbReference type="ChEBI" id="CHEBI:49883"/>
    </cofactor>
</comment>
<evidence type="ECO:0000256" key="6">
    <source>
        <dbReference type="ARBA" id="ARBA00023004"/>
    </source>
</evidence>
<dbReference type="PANTHER" id="PTHR11918">
    <property type="entry name" value="RADICAL SAM PROTEINS"/>
    <property type="match status" value="1"/>
</dbReference>
<dbReference type="SFLD" id="SFLDG01082">
    <property type="entry name" value="B12-binding_domain_containing"/>
    <property type="match status" value="1"/>
</dbReference>
<name>A0A4R6WTY8_9PROT</name>
<keyword evidence="5" id="KW-0479">Metal-binding</keyword>
<protein>
    <submittedName>
        <fullName evidence="10">Threonylcarbamoyladenosine tRNA methylthiotransferase MtaB</fullName>
    </submittedName>
</protein>
<feature type="domain" description="Radical SAM core" evidence="9">
    <location>
        <begin position="130"/>
        <end position="360"/>
    </location>
</feature>
<dbReference type="InterPro" id="IPR006638">
    <property type="entry name" value="Elp3/MiaA/NifB-like_rSAM"/>
</dbReference>
<evidence type="ECO:0000259" key="9">
    <source>
        <dbReference type="PROSITE" id="PS51918"/>
    </source>
</evidence>
<dbReference type="InterPro" id="IPR038135">
    <property type="entry name" value="Methylthiotransferase_N_sf"/>
</dbReference>
<evidence type="ECO:0000256" key="7">
    <source>
        <dbReference type="ARBA" id="ARBA00023014"/>
    </source>
</evidence>
<dbReference type="SFLD" id="SFLDG01061">
    <property type="entry name" value="methylthiotransferase"/>
    <property type="match status" value="1"/>
</dbReference>
<dbReference type="RefSeq" id="WP_133613019.1">
    <property type="nucleotide sequence ID" value="NZ_SNYW01000007.1"/>
</dbReference>
<evidence type="ECO:0000256" key="2">
    <source>
        <dbReference type="ARBA" id="ARBA00022485"/>
    </source>
</evidence>
<dbReference type="InterPro" id="IPR020612">
    <property type="entry name" value="Methylthiotransferase_CS"/>
</dbReference>
<dbReference type="PROSITE" id="PS01278">
    <property type="entry name" value="MTTASE_RADICAL"/>
    <property type="match status" value="1"/>
</dbReference>
<comment type="caution">
    <text evidence="10">The sequence shown here is derived from an EMBL/GenBank/DDBJ whole genome shotgun (WGS) entry which is preliminary data.</text>
</comment>
<keyword evidence="6" id="KW-0408">Iron</keyword>
<evidence type="ECO:0000313" key="11">
    <source>
        <dbReference type="Proteomes" id="UP000295783"/>
    </source>
</evidence>
<gene>
    <name evidence="10" type="ORF">A8950_1535</name>
</gene>
<dbReference type="Pfam" id="PF00919">
    <property type="entry name" value="UPF0004"/>
    <property type="match status" value="1"/>
</dbReference>
<dbReference type="InterPro" id="IPR006467">
    <property type="entry name" value="MiaB-like_bact"/>
</dbReference>
<proteinExistence type="predicted"/>
<organism evidence="10 11">
    <name type="scientific">Dongia mobilis</name>
    <dbReference type="NCBI Taxonomy" id="578943"/>
    <lineage>
        <taxon>Bacteria</taxon>
        <taxon>Pseudomonadati</taxon>
        <taxon>Pseudomonadota</taxon>
        <taxon>Alphaproteobacteria</taxon>
        <taxon>Rhodospirillales</taxon>
        <taxon>Dongiaceae</taxon>
        <taxon>Dongia</taxon>
    </lineage>
</organism>